<name>S7T4N5_9BACT</name>
<comment type="pathway">
    <text evidence="2">Organic acid metabolism; glycolate biosynthesis; glycolate from 2-phosphoglycolate: step 1/1.</text>
</comment>
<dbReference type="Gene3D" id="1.10.150.240">
    <property type="entry name" value="Putative phosphatase, domain 2"/>
    <property type="match status" value="1"/>
</dbReference>
<keyword evidence="6" id="KW-1185">Reference proteome</keyword>
<comment type="similarity">
    <text evidence="3">Belongs to the HAD-like hydrolase superfamily. CbbY/CbbZ/Gph/YieH family.</text>
</comment>
<dbReference type="InterPro" id="IPR023214">
    <property type="entry name" value="HAD_sf"/>
</dbReference>
<dbReference type="OrthoDB" id="9807630at2"/>
<protein>
    <recommendedName>
        <fullName evidence="4">phosphoglycolate phosphatase</fullName>
        <ecNumber evidence="4">3.1.3.18</ecNumber>
    </recommendedName>
</protein>
<dbReference type="GO" id="GO:0005829">
    <property type="term" value="C:cytosol"/>
    <property type="evidence" value="ECO:0007669"/>
    <property type="project" value="TreeGrafter"/>
</dbReference>
<evidence type="ECO:0000256" key="1">
    <source>
        <dbReference type="ARBA" id="ARBA00000830"/>
    </source>
</evidence>
<dbReference type="EMBL" id="ATHI01000028">
    <property type="protein sequence ID" value="EPR31581.1"/>
    <property type="molecule type" value="Genomic_DNA"/>
</dbReference>
<evidence type="ECO:0000256" key="3">
    <source>
        <dbReference type="ARBA" id="ARBA00006171"/>
    </source>
</evidence>
<reference evidence="5 6" key="1">
    <citation type="journal article" date="2013" name="Genome Announc.">
        <title>Draft genome sequences for three mercury-methylating, sulfate-reducing bacteria.</title>
        <authorList>
            <person name="Brown S.D."/>
            <person name="Hurt R.A.Jr."/>
            <person name="Gilmour C.C."/>
            <person name="Elias D.A."/>
        </authorList>
    </citation>
    <scope>NUCLEOTIDE SEQUENCE [LARGE SCALE GENOMIC DNA]</scope>
    <source>
        <strain evidence="5 6">DSM 16529</strain>
    </source>
</reference>
<accession>S7T4N5</accession>
<dbReference type="PANTHER" id="PTHR43434:SF1">
    <property type="entry name" value="PHOSPHOGLYCOLATE PHOSPHATASE"/>
    <property type="match status" value="1"/>
</dbReference>
<dbReference type="SFLD" id="SFLDG01129">
    <property type="entry name" value="C1.5:_HAD__Beta-PGM__Phosphata"/>
    <property type="match status" value="1"/>
</dbReference>
<dbReference type="eggNOG" id="COG0546">
    <property type="taxonomic scope" value="Bacteria"/>
</dbReference>
<dbReference type="CDD" id="cd01427">
    <property type="entry name" value="HAD_like"/>
    <property type="match status" value="1"/>
</dbReference>
<comment type="caution">
    <text evidence="5">The sequence shown here is derived from an EMBL/GenBank/DDBJ whole genome shotgun (WGS) entry which is preliminary data.</text>
</comment>
<dbReference type="SFLD" id="SFLDS00003">
    <property type="entry name" value="Haloacid_Dehalogenase"/>
    <property type="match status" value="1"/>
</dbReference>
<evidence type="ECO:0000313" key="6">
    <source>
        <dbReference type="Proteomes" id="UP000014975"/>
    </source>
</evidence>
<proteinExistence type="inferred from homology"/>
<dbReference type="EC" id="3.1.3.18" evidence="4"/>
<dbReference type="GO" id="GO:0008967">
    <property type="term" value="F:phosphoglycolate phosphatase activity"/>
    <property type="evidence" value="ECO:0007669"/>
    <property type="project" value="UniProtKB-EC"/>
</dbReference>
<dbReference type="PATRIC" id="fig|1121439.3.peg.2274"/>
<dbReference type="RefSeq" id="WP_020887602.1">
    <property type="nucleotide sequence ID" value="NZ_ATHI01000028.1"/>
</dbReference>
<dbReference type="AlphaFoldDB" id="S7T4N5"/>
<dbReference type="InterPro" id="IPR023198">
    <property type="entry name" value="PGP-like_dom2"/>
</dbReference>
<comment type="catalytic activity">
    <reaction evidence="1">
        <text>2-phosphoglycolate + H2O = glycolate + phosphate</text>
        <dbReference type="Rhea" id="RHEA:14369"/>
        <dbReference type="ChEBI" id="CHEBI:15377"/>
        <dbReference type="ChEBI" id="CHEBI:29805"/>
        <dbReference type="ChEBI" id="CHEBI:43474"/>
        <dbReference type="ChEBI" id="CHEBI:58033"/>
        <dbReference type="EC" id="3.1.3.18"/>
    </reaction>
</comment>
<dbReference type="GO" id="GO:0006281">
    <property type="term" value="P:DNA repair"/>
    <property type="evidence" value="ECO:0007669"/>
    <property type="project" value="TreeGrafter"/>
</dbReference>
<dbReference type="PANTHER" id="PTHR43434">
    <property type="entry name" value="PHOSPHOGLYCOLATE PHOSPHATASE"/>
    <property type="match status" value="1"/>
</dbReference>
<dbReference type="Pfam" id="PF00702">
    <property type="entry name" value="Hydrolase"/>
    <property type="match status" value="1"/>
</dbReference>
<keyword evidence="5" id="KW-0378">Hydrolase</keyword>
<evidence type="ECO:0000256" key="2">
    <source>
        <dbReference type="ARBA" id="ARBA00004818"/>
    </source>
</evidence>
<evidence type="ECO:0000256" key="4">
    <source>
        <dbReference type="ARBA" id="ARBA00013078"/>
    </source>
</evidence>
<organism evidence="5 6">
    <name type="scientific">Alkalidesulfovibrio alkalitolerans DSM 16529</name>
    <dbReference type="NCBI Taxonomy" id="1121439"/>
    <lineage>
        <taxon>Bacteria</taxon>
        <taxon>Pseudomonadati</taxon>
        <taxon>Thermodesulfobacteriota</taxon>
        <taxon>Desulfovibrionia</taxon>
        <taxon>Desulfovibrionales</taxon>
        <taxon>Desulfovibrionaceae</taxon>
        <taxon>Alkalidesulfovibrio</taxon>
    </lineage>
</organism>
<dbReference type="Gene3D" id="3.40.50.1000">
    <property type="entry name" value="HAD superfamily/HAD-like"/>
    <property type="match status" value="1"/>
</dbReference>
<dbReference type="SUPFAM" id="SSF56784">
    <property type="entry name" value="HAD-like"/>
    <property type="match status" value="1"/>
</dbReference>
<dbReference type="InterPro" id="IPR050155">
    <property type="entry name" value="HAD-like_hydrolase_sf"/>
</dbReference>
<sequence length="211" mass="23038">MIECVVLDCDGVILETVELKTEAFAKSARHLGPEAVRTLIDFHRAHGGVSRYEKYRHLWREVFGREISDAEMADMVDRFIAAAADALVECPLVPGVLDFLNEWSARLPLYVASGAPDEELKYILKVKNLSSHFKGIHGSPTPKAELLAAIVACEGVAPERTLMVGDSGTDLDAARRVGTLFYGRGPFPPPLPWGEDLRGLSAFVAEHAAPD</sequence>
<dbReference type="Proteomes" id="UP000014975">
    <property type="component" value="Unassembled WGS sequence"/>
</dbReference>
<evidence type="ECO:0000313" key="5">
    <source>
        <dbReference type="EMBL" id="EPR31581.1"/>
    </source>
</evidence>
<gene>
    <name evidence="5" type="ORF">dsat_0905</name>
</gene>
<dbReference type="InterPro" id="IPR036412">
    <property type="entry name" value="HAD-like_sf"/>
</dbReference>
<dbReference type="STRING" id="1121439.dsat_0905"/>